<evidence type="ECO:0000256" key="7">
    <source>
        <dbReference type="SAM" id="MobiDB-lite"/>
    </source>
</evidence>
<dbReference type="RefSeq" id="WP_270688593.1">
    <property type="nucleotide sequence ID" value="NZ_JAQFWQ010000082.1"/>
</dbReference>
<dbReference type="Pfam" id="PF00155">
    <property type="entry name" value="Aminotran_1_2"/>
    <property type="match status" value="1"/>
</dbReference>
<dbReference type="GO" id="GO:0008483">
    <property type="term" value="F:transaminase activity"/>
    <property type="evidence" value="ECO:0007669"/>
    <property type="project" value="UniProtKB-KW"/>
</dbReference>
<dbReference type="InterPro" id="IPR015424">
    <property type="entry name" value="PyrdxlP-dep_Trfase"/>
</dbReference>
<dbReference type="SUPFAM" id="SSF53383">
    <property type="entry name" value="PLP-dependent transferases"/>
    <property type="match status" value="1"/>
</dbReference>
<dbReference type="InterPro" id="IPR004838">
    <property type="entry name" value="NHTrfase_class1_PyrdxlP-BS"/>
</dbReference>
<accession>A0ABT4U9B9</accession>
<evidence type="ECO:0000256" key="4">
    <source>
        <dbReference type="ARBA" id="ARBA00022679"/>
    </source>
</evidence>
<keyword evidence="4 6" id="KW-0808">Transferase</keyword>
<sequence>MSLSPTAAVSHGDGVIALTTGDVRVPVHPERGAAAPRRDDQPYPPPAGGAELRSLVAEHASTGAAEVPPDAVLIAPGARVAALVVLRAAAEGGEVLLPTPYWASYPTVIGAAGAKAVPVPGAVGTGVRAADLEAARTPATRAVVVNSPRNPDGAVTPSEELAAVAEWAGHHGITVLFDEVYRGVPLRGGHAPSALDLFGTLPEHCAVLDGLSKSHALAGLRIGWALASGGLLKRAQGLASHLVGGVSAAVQATAAEAVRDRGLPERVGGPLTENMHRAAKTLDAVPGVSCPEPGGGIFLFPDLSGWLAERAPEAARRDPVGWLREEHRVAVVDGAAFGAPGHVRLSFALPAERLDTGLGRLRAALEGGGHG</sequence>
<dbReference type="PROSITE" id="PS00105">
    <property type="entry name" value="AA_TRANSFER_CLASS_1"/>
    <property type="match status" value="1"/>
</dbReference>
<dbReference type="Proteomes" id="UP001527866">
    <property type="component" value="Unassembled WGS sequence"/>
</dbReference>
<evidence type="ECO:0000256" key="3">
    <source>
        <dbReference type="ARBA" id="ARBA00022576"/>
    </source>
</evidence>
<organism evidence="9 10">
    <name type="scientific">Nocardiopsis endophytica</name>
    <dbReference type="NCBI Taxonomy" id="3018445"/>
    <lineage>
        <taxon>Bacteria</taxon>
        <taxon>Bacillati</taxon>
        <taxon>Actinomycetota</taxon>
        <taxon>Actinomycetes</taxon>
        <taxon>Streptosporangiales</taxon>
        <taxon>Nocardiopsidaceae</taxon>
        <taxon>Nocardiopsis</taxon>
    </lineage>
</organism>
<feature type="region of interest" description="Disordered" evidence="7">
    <location>
        <begin position="29"/>
        <end position="49"/>
    </location>
</feature>
<evidence type="ECO:0000256" key="5">
    <source>
        <dbReference type="ARBA" id="ARBA00022898"/>
    </source>
</evidence>
<feature type="compositionally biased region" description="Basic and acidic residues" evidence="7">
    <location>
        <begin position="29"/>
        <end position="41"/>
    </location>
</feature>
<keyword evidence="3 6" id="KW-0032">Aminotransferase</keyword>
<reference evidence="9 10" key="1">
    <citation type="submission" date="2023-01" db="EMBL/GenBank/DDBJ databases">
        <title>Draft genome sequence of Nocardiopsis sp. RSe5-2 isolated from halophytes.</title>
        <authorList>
            <person name="Duangmal K."/>
            <person name="Chantavorakit T."/>
        </authorList>
    </citation>
    <scope>NUCLEOTIDE SEQUENCE [LARGE SCALE GENOMIC DNA]</scope>
    <source>
        <strain evidence="9 10">RSe5-2</strain>
    </source>
</reference>
<evidence type="ECO:0000313" key="10">
    <source>
        <dbReference type="Proteomes" id="UP001527866"/>
    </source>
</evidence>
<feature type="domain" description="Aminotransferase class I/classII large" evidence="8">
    <location>
        <begin position="15"/>
        <end position="361"/>
    </location>
</feature>
<keyword evidence="5" id="KW-0663">Pyridoxal phosphate</keyword>
<dbReference type="EMBL" id="JAQFWQ010000082">
    <property type="protein sequence ID" value="MDA2813548.1"/>
    <property type="molecule type" value="Genomic_DNA"/>
</dbReference>
<dbReference type="InterPro" id="IPR050596">
    <property type="entry name" value="AspAT/PAT-like"/>
</dbReference>
<gene>
    <name evidence="9" type="ORF">O4J56_23075</name>
</gene>
<proteinExistence type="inferred from homology"/>
<dbReference type="PANTHER" id="PTHR46383">
    <property type="entry name" value="ASPARTATE AMINOTRANSFERASE"/>
    <property type="match status" value="1"/>
</dbReference>
<dbReference type="Gene3D" id="3.90.1150.10">
    <property type="entry name" value="Aspartate Aminotransferase, domain 1"/>
    <property type="match status" value="1"/>
</dbReference>
<comment type="caution">
    <text evidence="9">The sequence shown here is derived from an EMBL/GenBank/DDBJ whole genome shotgun (WGS) entry which is preliminary data.</text>
</comment>
<evidence type="ECO:0000256" key="2">
    <source>
        <dbReference type="ARBA" id="ARBA00007441"/>
    </source>
</evidence>
<evidence type="ECO:0000256" key="1">
    <source>
        <dbReference type="ARBA" id="ARBA00001933"/>
    </source>
</evidence>
<comment type="similarity">
    <text evidence="2 6">Belongs to the class-I pyridoxal-phosphate-dependent aminotransferase family.</text>
</comment>
<dbReference type="InterPro" id="IPR015421">
    <property type="entry name" value="PyrdxlP-dep_Trfase_major"/>
</dbReference>
<dbReference type="EC" id="2.6.1.-" evidence="6"/>
<evidence type="ECO:0000259" key="8">
    <source>
        <dbReference type="Pfam" id="PF00155"/>
    </source>
</evidence>
<protein>
    <recommendedName>
        <fullName evidence="6">Aminotransferase</fullName>
        <ecNumber evidence="6">2.6.1.-</ecNumber>
    </recommendedName>
</protein>
<comment type="cofactor">
    <cofactor evidence="1 6">
        <name>pyridoxal 5'-phosphate</name>
        <dbReference type="ChEBI" id="CHEBI:597326"/>
    </cofactor>
</comment>
<dbReference type="CDD" id="cd00609">
    <property type="entry name" value="AAT_like"/>
    <property type="match status" value="1"/>
</dbReference>
<evidence type="ECO:0000256" key="6">
    <source>
        <dbReference type="RuleBase" id="RU000481"/>
    </source>
</evidence>
<name>A0ABT4U9B9_9ACTN</name>
<dbReference type="InterPro" id="IPR004839">
    <property type="entry name" value="Aminotransferase_I/II_large"/>
</dbReference>
<keyword evidence="10" id="KW-1185">Reference proteome</keyword>
<dbReference type="InterPro" id="IPR015422">
    <property type="entry name" value="PyrdxlP-dep_Trfase_small"/>
</dbReference>
<dbReference type="PANTHER" id="PTHR46383:SF1">
    <property type="entry name" value="ASPARTATE AMINOTRANSFERASE"/>
    <property type="match status" value="1"/>
</dbReference>
<dbReference type="Gene3D" id="3.40.640.10">
    <property type="entry name" value="Type I PLP-dependent aspartate aminotransferase-like (Major domain)"/>
    <property type="match status" value="1"/>
</dbReference>
<evidence type="ECO:0000313" key="9">
    <source>
        <dbReference type="EMBL" id="MDA2813548.1"/>
    </source>
</evidence>